<dbReference type="EMBL" id="JAINDJ010000004">
    <property type="protein sequence ID" value="KAG9450223.1"/>
    <property type="molecule type" value="Genomic_DNA"/>
</dbReference>
<reference evidence="1 2" key="1">
    <citation type="submission" date="2021-07" db="EMBL/GenBank/DDBJ databases">
        <title>The Aristolochia fimbriata genome: insights into angiosperm evolution, floral development and chemical biosynthesis.</title>
        <authorList>
            <person name="Jiao Y."/>
        </authorList>
    </citation>
    <scope>NUCLEOTIDE SEQUENCE [LARGE SCALE GENOMIC DNA]</scope>
    <source>
        <strain evidence="1">IBCAS-2021</strain>
        <tissue evidence="1">Leaf</tissue>
    </source>
</reference>
<proteinExistence type="predicted"/>
<dbReference type="AlphaFoldDB" id="A0AAV7ENA9"/>
<sequence length="69" mass="7751">MNGCVQSLAVFRGKGAKIGEKGIFDFFGRISSRRVVGDFLCRTTTIPDKLGFRINRQRTRCPLIGVIYI</sequence>
<evidence type="ECO:0000313" key="2">
    <source>
        <dbReference type="Proteomes" id="UP000825729"/>
    </source>
</evidence>
<keyword evidence="2" id="KW-1185">Reference proteome</keyword>
<evidence type="ECO:0000313" key="1">
    <source>
        <dbReference type="EMBL" id="KAG9450223.1"/>
    </source>
</evidence>
<organism evidence="1 2">
    <name type="scientific">Aristolochia fimbriata</name>
    <name type="common">White veined hardy Dutchman's pipe vine</name>
    <dbReference type="NCBI Taxonomy" id="158543"/>
    <lineage>
        <taxon>Eukaryota</taxon>
        <taxon>Viridiplantae</taxon>
        <taxon>Streptophyta</taxon>
        <taxon>Embryophyta</taxon>
        <taxon>Tracheophyta</taxon>
        <taxon>Spermatophyta</taxon>
        <taxon>Magnoliopsida</taxon>
        <taxon>Magnoliidae</taxon>
        <taxon>Piperales</taxon>
        <taxon>Aristolochiaceae</taxon>
        <taxon>Aristolochia</taxon>
    </lineage>
</organism>
<dbReference type="Proteomes" id="UP000825729">
    <property type="component" value="Unassembled WGS sequence"/>
</dbReference>
<gene>
    <name evidence="1" type="ORF">H6P81_010188</name>
</gene>
<name>A0AAV7ENA9_ARIFI</name>
<protein>
    <submittedName>
        <fullName evidence="1">Uncharacterized protein</fullName>
    </submittedName>
</protein>
<comment type="caution">
    <text evidence="1">The sequence shown here is derived from an EMBL/GenBank/DDBJ whole genome shotgun (WGS) entry which is preliminary data.</text>
</comment>
<accession>A0AAV7ENA9</accession>